<sequence>MSANKRLIDLAGVMAATAHQVLQISAYPQPRPKGAAVSGGTNRLAKFIFIVRTAT</sequence>
<dbReference type="EMBL" id="LGLN01000033">
    <property type="protein sequence ID" value="KPC32894.1"/>
    <property type="molecule type" value="Genomic_DNA"/>
</dbReference>
<dbReference type="PATRIC" id="fig|81035.3.peg.1890"/>
<gene>
    <name evidence="1" type="ORF">ABJ99_1747</name>
</gene>
<reference evidence="1 2" key="2">
    <citation type="submission" date="2015-10" db="EMBL/GenBank/DDBJ databases">
        <title>Comparative genomics and high-throughput reverse genetic screens identify a new phytobacterial MAMP and an Arabidopsis receptor required for immune elicitation.</title>
        <authorList>
            <person name="Mott G.A."/>
            <person name="Thakur S."/>
            <person name="Wang P.W."/>
            <person name="Desveaux D."/>
            <person name="Guttman D.S."/>
        </authorList>
    </citation>
    <scope>NUCLEOTIDE SEQUENCE [LARGE SCALE GENOMIC DNA]</scope>
    <source>
        <strain evidence="1 2">0788_9</strain>
    </source>
</reference>
<name>A0A0N0XAQ4_PSESX</name>
<accession>A0A0N0XAQ4</accession>
<dbReference type="AlphaFoldDB" id="A0A0N0XAQ4"/>
<evidence type="ECO:0000313" key="2">
    <source>
        <dbReference type="Proteomes" id="UP000037891"/>
    </source>
</evidence>
<protein>
    <submittedName>
        <fullName evidence="1">Uncharacterized protein</fullName>
    </submittedName>
</protein>
<evidence type="ECO:0000313" key="1">
    <source>
        <dbReference type="EMBL" id="KPC32894.1"/>
    </source>
</evidence>
<proteinExistence type="predicted"/>
<organism evidence="1 2">
    <name type="scientific">Pseudomonas syringae pv. cilantro</name>
    <dbReference type="NCBI Taxonomy" id="81035"/>
    <lineage>
        <taxon>Bacteria</taxon>
        <taxon>Pseudomonadati</taxon>
        <taxon>Pseudomonadota</taxon>
        <taxon>Gammaproteobacteria</taxon>
        <taxon>Pseudomonadales</taxon>
        <taxon>Pseudomonadaceae</taxon>
        <taxon>Pseudomonas</taxon>
        <taxon>Pseudomonas syringae</taxon>
    </lineage>
</organism>
<dbReference type="Proteomes" id="UP000037891">
    <property type="component" value="Unassembled WGS sequence"/>
</dbReference>
<reference evidence="1 2" key="1">
    <citation type="submission" date="2015-07" db="EMBL/GenBank/DDBJ databases">
        <authorList>
            <person name="Noorani M."/>
        </authorList>
    </citation>
    <scope>NUCLEOTIDE SEQUENCE [LARGE SCALE GENOMIC DNA]</scope>
    <source>
        <strain evidence="1 2">0788_9</strain>
    </source>
</reference>
<comment type="caution">
    <text evidence="1">The sequence shown here is derived from an EMBL/GenBank/DDBJ whole genome shotgun (WGS) entry which is preliminary data.</text>
</comment>